<proteinExistence type="predicted"/>
<accession>A0ABY6ZQ13</accession>
<dbReference type="Proteomes" id="UP001164761">
    <property type="component" value="Plasmid unnamed2"/>
</dbReference>
<dbReference type="EMBL" id="CP104069">
    <property type="protein sequence ID" value="WAH44974.1"/>
    <property type="molecule type" value="Genomic_DNA"/>
</dbReference>
<keyword evidence="1" id="KW-0614">Plasmid</keyword>
<reference evidence="1" key="1">
    <citation type="submission" date="2022-08" db="EMBL/GenBank/DDBJ databases">
        <title>Alicyclobacillus fastidiosus DSM 17978, complete genome.</title>
        <authorList>
            <person name="Wang Q."/>
            <person name="Cai R."/>
            <person name="Wang Z."/>
        </authorList>
    </citation>
    <scope>NUCLEOTIDE SEQUENCE</scope>
    <source>
        <strain evidence="1">DSM 17978</strain>
        <plasmid evidence="1">unnamed2</plasmid>
    </source>
</reference>
<protein>
    <recommendedName>
        <fullName evidence="3">DUF2642 domain-containing protein</fullName>
    </recommendedName>
</protein>
<dbReference type="RefSeq" id="WP_268008843.1">
    <property type="nucleotide sequence ID" value="NZ_BSUT01000006.1"/>
</dbReference>
<name>A0ABY6ZQ13_9BACL</name>
<organism evidence="1 2">
    <name type="scientific">Alicyclobacillus fastidiosus</name>
    <dbReference type="NCBI Taxonomy" id="392011"/>
    <lineage>
        <taxon>Bacteria</taxon>
        <taxon>Bacillati</taxon>
        <taxon>Bacillota</taxon>
        <taxon>Bacilli</taxon>
        <taxon>Bacillales</taxon>
        <taxon>Alicyclobacillaceae</taxon>
        <taxon>Alicyclobacillus</taxon>
    </lineage>
</organism>
<keyword evidence="2" id="KW-1185">Reference proteome</keyword>
<evidence type="ECO:0000313" key="1">
    <source>
        <dbReference type="EMBL" id="WAH44974.1"/>
    </source>
</evidence>
<geneLocation type="plasmid" evidence="1 2">
    <name>unnamed2</name>
</geneLocation>
<evidence type="ECO:0008006" key="3">
    <source>
        <dbReference type="Google" id="ProtNLM"/>
    </source>
</evidence>
<gene>
    <name evidence="1" type="ORF">NZD89_29105</name>
</gene>
<sequence>MYGYDGFDGPSILRRISPGVMVDVVFDHTGPKGLLATFLGFECGSALFLVDDEVLYIQPRKIQAISVHAPRRTC</sequence>
<evidence type="ECO:0000313" key="2">
    <source>
        <dbReference type="Proteomes" id="UP001164761"/>
    </source>
</evidence>